<accession>A0A316APG0</accession>
<gene>
    <name evidence="3" type="ORF">CLV98_102509</name>
</gene>
<evidence type="ECO:0000256" key="1">
    <source>
        <dbReference type="SAM" id="SignalP"/>
    </source>
</evidence>
<dbReference type="SUPFAM" id="SSF56988">
    <property type="entry name" value="Anthrax protective antigen"/>
    <property type="match status" value="1"/>
</dbReference>
<dbReference type="Pfam" id="PF18962">
    <property type="entry name" value="Por_Secre_tail"/>
    <property type="match status" value="1"/>
</dbReference>
<feature type="domain" description="PA14" evidence="2">
    <location>
        <begin position="897"/>
        <end position="1035"/>
    </location>
</feature>
<feature type="signal peptide" evidence="1">
    <location>
        <begin position="1"/>
        <end position="26"/>
    </location>
</feature>
<evidence type="ECO:0000259" key="2">
    <source>
        <dbReference type="PROSITE" id="PS51820"/>
    </source>
</evidence>
<evidence type="ECO:0000313" key="4">
    <source>
        <dbReference type="Proteomes" id="UP000245880"/>
    </source>
</evidence>
<dbReference type="Gene3D" id="3.40.50.1820">
    <property type="entry name" value="alpha/beta hydrolase"/>
    <property type="match status" value="1"/>
</dbReference>
<sequence>MRNFFSLFIGLAWLCPIFIAFGQSNARTTQEEADDLMGYLDKSYVTSGILYNRAFPAASLNIFGTSEVSNSGHWLEARAELYKGALNTSGLLSTESLQSLIYQSNNEQHIVPIGISLIQLQEINSSVVETDPDGRLRLKAGFSPSQTFNTKQAVVASALVPSVPIGTSSFQLPRWATFSNQGVGINSVVVNFGDGGSSRTLTPGGSSVQVTYGNAGIKQLNFTITCSDGSQRTAKSELEVIPQARVNINYPYFDGVSTVDSIRITADIPFQGYDETSAYKGKGDVFTYYAARRSQLRKPVILIDGFDPMDTRGGQKFYDDNMQYIDGNGQPQLLGHKFRENTPDNGYDLIILNAPTYEYTSINELICPLFNGYPFPTTSCWFQDVPRYRAGGGDYIERNAMVLVKLIQTVNQQLQANGSNEKITIIGPSMGGLISRYALRYMEQNNMNHNCKLWVSFDVPHHGANIPVGLQDMLVHMDNDMNLEGPRKAVKELLLAPAARQMLIHHYEGKVNDHPGGSPGFRDRFVQTMNAMGFPQASCLRRVALNNGSKNGTNHNFPAGGQAMEIKAETTALATITCAFTAGFFCLAASDRFFSMKVFTAPSGNIRGKVMDKSFINFGWGGAERFVYGVGQPSMDILPGGYGDYFQLIVDQAKSKKWMYKTMGSIQFSTPSFIPSVSSFALKNLNRDWGASLSNINVQTDTPFDAIYAPDANEKHTIITQAGVDFIRAQLAIADQGCTPIYYLPLPNGCYTIKAKHSNKFLQPENGNNGARIRQYGANGQNNQIFQLESVNSDTYRIISQSSNKVWELAGGNTTSGTPIQQADWSGNYYQRWSVRSVIDGTYTIGVTSKFGVGLADVEGISGSDGAGLHFWGETNGDNQRYYFNSVSCSGSNPPTGGGTGLTGNYFNNQSLNGSPNLTRIDETVNFAWGGDGPGSSIGFDNFSVRWEGQVEAPYSGNITFKTNNDDGTRLWVNGQLLIDNWVDQGPTWKNGIISLTSGQKYNIKMEYYENGGGAQAQLFWEYPGQTEQIVPKVRLFPLNGCTPPAAPTVTANPTSITSGHSSQLSATNCSGNITWSHGLSGNPVQVNPTVTTTYTATCTVNGCSSSSNVTVPVGNNTSTCNCGFSLLSATQNSGQYTASFQFNSCSVSQVNWSILSGSTVVASGTANVTAATVPFTVPSSVNTGNYTLKVDVINCTGTGTVAFNYTKPGGNTTINCTTLNGHFDGANCGTMGGWAYDYSNPNTPVYIDILEGSTVIQSNIPAANFRQDLLNAGLGNGVHGFEINTPSSLKNGQNRVLSARVSGCSFVLHDSPRTLYCASGARIGVPETGLETPEMETQTNTLLIVSPNPNNGAFKVSFDLTIGEKATLTVYETKGNAIFERSLVGKGTHQEKVKLADSSAGIFLVELRKANGLKVKKILVLK</sequence>
<dbReference type="InterPro" id="IPR037524">
    <property type="entry name" value="PA14/GLEYA"/>
</dbReference>
<dbReference type="PROSITE" id="PS51820">
    <property type="entry name" value="PA14"/>
    <property type="match status" value="1"/>
</dbReference>
<dbReference type="Gene3D" id="3.90.182.10">
    <property type="entry name" value="Toxin - Anthrax Protective Antigen,domain 1"/>
    <property type="match status" value="1"/>
</dbReference>
<feature type="chain" id="PRO_5016401448" evidence="1">
    <location>
        <begin position="27"/>
        <end position="1423"/>
    </location>
</feature>
<keyword evidence="1" id="KW-0732">Signal</keyword>
<dbReference type="RefSeq" id="WP_109673520.1">
    <property type="nucleotide sequence ID" value="NZ_QGDT01000002.1"/>
</dbReference>
<dbReference type="SUPFAM" id="SSF53474">
    <property type="entry name" value="alpha/beta-Hydrolases"/>
    <property type="match status" value="1"/>
</dbReference>
<proteinExistence type="predicted"/>
<dbReference type="Pfam" id="PF14200">
    <property type="entry name" value="RicinB_lectin_2"/>
    <property type="match status" value="1"/>
</dbReference>
<dbReference type="InterPro" id="IPR000772">
    <property type="entry name" value="Ricin_B_lectin"/>
</dbReference>
<comment type="caution">
    <text evidence="3">The sequence shown here is derived from an EMBL/GenBank/DDBJ whole genome shotgun (WGS) entry which is preliminary data.</text>
</comment>
<keyword evidence="4" id="KW-1185">Reference proteome</keyword>
<dbReference type="Pfam" id="PF07819">
    <property type="entry name" value="PGAP1"/>
    <property type="match status" value="1"/>
</dbReference>
<dbReference type="InterPro" id="IPR029058">
    <property type="entry name" value="AB_hydrolase_fold"/>
</dbReference>
<dbReference type="SMART" id="SM00758">
    <property type="entry name" value="PA14"/>
    <property type="match status" value="1"/>
</dbReference>
<dbReference type="Gene3D" id="2.80.10.50">
    <property type="match status" value="1"/>
</dbReference>
<dbReference type="SUPFAM" id="SSF50370">
    <property type="entry name" value="Ricin B-like lectins"/>
    <property type="match status" value="1"/>
</dbReference>
<name>A0A316APG0_9BACT</name>
<dbReference type="EMBL" id="QGDT01000002">
    <property type="protein sequence ID" value="PWJ59675.1"/>
    <property type="molecule type" value="Genomic_DNA"/>
</dbReference>
<dbReference type="Pfam" id="PF07691">
    <property type="entry name" value="PA14"/>
    <property type="match status" value="1"/>
</dbReference>
<protein>
    <submittedName>
        <fullName evidence="3">Putative secreted protein (Por secretion system target)</fullName>
    </submittedName>
</protein>
<dbReference type="NCBIfam" id="TIGR04183">
    <property type="entry name" value="Por_Secre_tail"/>
    <property type="match status" value="1"/>
</dbReference>
<dbReference type="OrthoDB" id="904090at2"/>
<evidence type="ECO:0000313" key="3">
    <source>
        <dbReference type="EMBL" id="PWJ59675.1"/>
    </source>
</evidence>
<dbReference type="InterPro" id="IPR026444">
    <property type="entry name" value="Secre_tail"/>
</dbReference>
<dbReference type="InterPro" id="IPR035992">
    <property type="entry name" value="Ricin_B-like_lectins"/>
</dbReference>
<dbReference type="CDD" id="cd00161">
    <property type="entry name" value="beta-trefoil_Ricin-like"/>
    <property type="match status" value="1"/>
</dbReference>
<dbReference type="InterPro" id="IPR011658">
    <property type="entry name" value="PA14_dom"/>
</dbReference>
<dbReference type="InterPro" id="IPR012908">
    <property type="entry name" value="PGAP1-ab_dom-like"/>
</dbReference>
<reference evidence="3 4" key="1">
    <citation type="submission" date="2018-03" db="EMBL/GenBank/DDBJ databases">
        <title>Genomic Encyclopedia of Archaeal and Bacterial Type Strains, Phase II (KMG-II): from individual species to whole genera.</title>
        <authorList>
            <person name="Goeker M."/>
        </authorList>
    </citation>
    <scope>NUCLEOTIDE SEQUENCE [LARGE SCALE GENOMIC DNA]</scope>
    <source>
        <strain evidence="3 4">DSM 100346</strain>
    </source>
</reference>
<dbReference type="Proteomes" id="UP000245880">
    <property type="component" value="Unassembled WGS sequence"/>
</dbReference>
<dbReference type="GO" id="GO:0016788">
    <property type="term" value="F:hydrolase activity, acting on ester bonds"/>
    <property type="evidence" value="ECO:0007669"/>
    <property type="project" value="InterPro"/>
</dbReference>
<organism evidence="3 4">
    <name type="scientific">Dyadobacter jejuensis</name>
    <dbReference type="NCBI Taxonomy" id="1082580"/>
    <lineage>
        <taxon>Bacteria</taxon>
        <taxon>Pseudomonadati</taxon>
        <taxon>Bacteroidota</taxon>
        <taxon>Cytophagia</taxon>
        <taxon>Cytophagales</taxon>
        <taxon>Spirosomataceae</taxon>
        <taxon>Dyadobacter</taxon>
    </lineage>
</organism>